<feature type="chain" id="PRO_5030657996" description="Auto-transporter adhesin head GIN domain-containing protein" evidence="1">
    <location>
        <begin position="23"/>
        <end position="233"/>
    </location>
</feature>
<evidence type="ECO:0008006" key="4">
    <source>
        <dbReference type="Google" id="ProtNLM"/>
    </source>
</evidence>
<evidence type="ECO:0000313" key="2">
    <source>
        <dbReference type="EMBL" id="MBB5090688.1"/>
    </source>
</evidence>
<evidence type="ECO:0000256" key="1">
    <source>
        <dbReference type="SAM" id="SignalP"/>
    </source>
</evidence>
<keyword evidence="3" id="KW-1185">Reference proteome</keyword>
<keyword evidence="1" id="KW-0732">Signal</keyword>
<dbReference type="RefSeq" id="WP_151159304.1">
    <property type="nucleotide sequence ID" value="NZ_JACHIL010000002.1"/>
</dbReference>
<proteinExistence type="predicted"/>
<accession>A0A7W8EPI9</accession>
<reference evidence="2 3" key="1">
    <citation type="submission" date="2020-08" db="EMBL/GenBank/DDBJ databases">
        <title>Genomic Encyclopedia of Type Strains, Phase IV (KMG-IV): sequencing the most valuable type-strain genomes for metagenomic binning, comparative biology and taxonomic classification.</title>
        <authorList>
            <person name="Goeker M."/>
        </authorList>
    </citation>
    <scope>NUCLEOTIDE SEQUENCE [LARGE SCALE GENOMIC DNA]</scope>
    <source>
        <strain evidence="2 3">DSM 25620</strain>
    </source>
</reference>
<organism evidence="2 3">
    <name type="scientific">Pseudochrobactrum saccharolyticum</name>
    <dbReference type="NCBI Taxonomy" id="354352"/>
    <lineage>
        <taxon>Bacteria</taxon>
        <taxon>Pseudomonadati</taxon>
        <taxon>Pseudomonadota</taxon>
        <taxon>Alphaproteobacteria</taxon>
        <taxon>Hyphomicrobiales</taxon>
        <taxon>Brucellaceae</taxon>
        <taxon>Pseudochrobactrum</taxon>
    </lineage>
</organism>
<evidence type="ECO:0000313" key="3">
    <source>
        <dbReference type="Proteomes" id="UP000531231"/>
    </source>
</evidence>
<dbReference type="Proteomes" id="UP000531231">
    <property type="component" value="Unassembled WGS sequence"/>
</dbReference>
<comment type="caution">
    <text evidence="2">The sequence shown here is derived from an EMBL/GenBank/DDBJ whole genome shotgun (WGS) entry which is preliminary data.</text>
</comment>
<name>A0A7W8EPI9_9HYPH</name>
<dbReference type="AlphaFoldDB" id="A0A7W8EPI9"/>
<sequence>MDYMLLSILLSAILTLSGCSNGTSTSEKSVATDGIKSVTISGDASLIRLIAKDDQKQLAVMSAKPSGWLSGWFYNDCKSKGEMIVSGQTLLIKAQNSGWYDLSECSTYLQINLPRNAGVTINQPAFKGDLQGQFADLNIETRAADISLQGSATSVRIRGDAFRTRLQFDGTTEPQQIDIAGRALDTSLQFPKGTAVSYRIHAKASLLDAKLPNTQGAKPEIVISGDYARTEIR</sequence>
<dbReference type="EMBL" id="JACHIL010000002">
    <property type="protein sequence ID" value="MBB5090688.1"/>
    <property type="molecule type" value="Genomic_DNA"/>
</dbReference>
<gene>
    <name evidence="2" type="ORF">HNQ68_001212</name>
</gene>
<feature type="signal peptide" evidence="1">
    <location>
        <begin position="1"/>
        <end position="22"/>
    </location>
</feature>
<protein>
    <recommendedName>
        <fullName evidence="4">Auto-transporter adhesin head GIN domain-containing protein</fullName>
    </recommendedName>
</protein>